<comment type="catalytic activity">
    <reaction evidence="8">
        <text>3',3'-cUAMP + H2O = U[3'-5']pAp[3'] + H(+)</text>
        <dbReference type="Rhea" id="RHEA:72835"/>
        <dbReference type="ChEBI" id="CHEBI:15377"/>
        <dbReference type="ChEBI" id="CHEBI:15378"/>
        <dbReference type="ChEBI" id="CHEBI:143809"/>
        <dbReference type="ChEBI" id="CHEBI:192498"/>
    </reaction>
    <physiologicalReaction direction="left-to-right" evidence="8">
        <dbReference type="Rhea" id="RHEA:72836"/>
    </physiologicalReaction>
</comment>
<sequence>MNVNPVRAMFDSLTNMLTGMGTVKAKGSATVYSFAPMTAVELEMAYRGSWMARKVVDVPAMDMCRAWRLWQADKAQIEAIEAEERRLNLQLITMRAKTMARLYGGAGILISDGTENLTKELVPERIGKGGIKFLTVVAGQNLTTADIENDPASPYYGQPRFYRLQSGNGQVDIHPSRIVRHIGSPRPEGLVGQANDGWGDSILESVQRALKDAESAATNISDMTHESKIDVVRVPNLMQFAADAGYEQRFLKRMTLASMAKSLHNTLILDAEEEWSSKSLSFQTLPDVLDRFLQIASGAADIPATRFLGQSPAGMNSTGESDLVNYYDRISSGQELELRPAMSILDECLIRSALGSRPPEIHYRWAPLWQHSEKDRADINLKNAQAFDIDSRSGMFSTEVLAKARFNQCVEAGTYPGLEAAQEEAGPVDFDEIDERREANVTRIQVAANDAEPRTLYVHRKVKNGADILAWAKEQGFATTLDADDLHVTIAFSRQPLDWMKIDPSWEDEMKIGAGGPRLMEQFGEATVLLISSRYLTWRHEEIKEAGASWDHPEYQPHITISYGGAPADLSAITPYQGEIVLGPEVFEELDEDWKAKVS</sequence>
<evidence type="ECO:0000259" key="10">
    <source>
        <dbReference type="Pfam" id="PF23474"/>
    </source>
</evidence>
<comment type="catalytic activity">
    <reaction evidence="4">
        <text>3',3',3'-cAAG + H2O = A[3'-5']pG[3'-5']pAp[3'] + H(+)</text>
        <dbReference type="Rhea" id="RHEA:72867"/>
        <dbReference type="ChEBI" id="CHEBI:15377"/>
        <dbReference type="ChEBI" id="CHEBI:15378"/>
        <dbReference type="ChEBI" id="CHEBI:143810"/>
        <dbReference type="ChEBI" id="CHEBI:192533"/>
    </reaction>
    <physiologicalReaction direction="left-to-right" evidence="4">
        <dbReference type="Rhea" id="RHEA:72868"/>
    </physiologicalReaction>
</comment>
<comment type="catalytic activity">
    <reaction evidence="2">
        <text>3',3',3'-cAAG + H2O = G[3'-5']pA[3'-5']pAp[3'] + H(+)</text>
        <dbReference type="Rhea" id="RHEA:72863"/>
        <dbReference type="ChEBI" id="CHEBI:15377"/>
        <dbReference type="ChEBI" id="CHEBI:15378"/>
        <dbReference type="ChEBI" id="CHEBI:143810"/>
        <dbReference type="ChEBI" id="CHEBI:192532"/>
    </reaction>
    <physiologicalReaction direction="left-to-right" evidence="2">
        <dbReference type="Rhea" id="RHEA:72864"/>
    </physiologicalReaction>
</comment>
<name>A0A0P0YWX2_9HYPH</name>
<dbReference type="Pfam" id="PF23474">
    <property type="entry name" value="Acb1"/>
    <property type="match status" value="1"/>
</dbReference>
<dbReference type="AlphaFoldDB" id="A0A0P0YWX2"/>
<evidence type="ECO:0000256" key="4">
    <source>
        <dbReference type="ARBA" id="ARBA00034244"/>
    </source>
</evidence>
<organism evidence="11">
    <name type="scientific">Aureimonas altamirensis</name>
    <dbReference type="NCBI Taxonomy" id="370622"/>
    <lineage>
        <taxon>Bacteria</taxon>
        <taxon>Pseudomonadati</taxon>
        <taxon>Pseudomonadota</taxon>
        <taxon>Alphaproteobacteria</taxon>
        <taxon>Hyphomicrobiales</taxon>
        <taxon>Aurantimonadaceae</taxon>
        <taxon>Aureimonas</taxon>
    </lineage>
</organism>
<evidence type="ECO:0000256" key="2">
    <source>
        <dbReference type="ARBA" id="ARBA00034233"/>
    </source>
</evidence>
<evidence type="ECO:0000313" key="11">
    <source>
        <dbReference type="EMBL" id="BAT26052.1"/>
    </source>
</evidence>
<comment type="catalytic activity">
    <reaction evidence="5">
        <text>3',3'-cGAMP + H2O = G[3'-5']pAp[3'] + H(+)</text>
        <dbReference type="Rhea" id="RHEA:72831"/>
        <dbReference type="ChEBI" id="CHEBI:15377"/>
        <dbReference type="ChEBI" id="CHEBI:15378"/>
        <dbReference type="ChEBI" id="CHEBI:71501"/>
        <dbReference type="ChEBI" id="CHEBI:192497"/>
    </reaction>
    <physiologicalReaction direction="left-to-right" evidence="5">
        <dbReference type="Rhea" id="RHEA:72832"/>
    </physiologicalReaction>
</comment>
<feature type="domain" description="Anti-CBASS protein Acb1-like N-terminal" evidence="9">
    <location>
        <begin position="41"/>
        <end position="387"/>
    </location>
</feature>
<evidence type="ECO:0000256" key="6">
    <source>
        <dbReference type="ARBA" id="ARBA00034316"/>
    </source>
</evidence>
<dbReference type="Pfam" id="PF06381">
    <property type="entry name" value="Phage_portal_3"/>
    <property type="match status" value="1"/>
</dbReference>
<proteinExistence type="inferred from homology"/>
<dbReference type="InterPro" id="IPR024459">
    <property type="entry name" value="Acb1-like_N"/>
</dbReference>
<evidence type="ECO:0000256" key="7">
    <source>
        <dbReference type="ARBA" id="ARBA00034343"/>
    </source>
</evidence>
<dbReference type="EMBL" id="LC066371">
    <property type="protein sequence ID" value="BAT26052.1"/>
    <property type="molecule type" value="Genomic_DNA"/>
</dbReference>
<reference evidence="11" key="1">
    <citation type="journal article" date="2015" name="Proc. Natl. Acad. Sci. U.S.A.">
        <title>Bacterial clade with the ribosomal RNA operon on a small plasmid rather than the chromosome.</title>
        <authorList>
            <person name="Anda M."/>
            <person name="Ohtsubo Y."/>
            <person name="Okubo T."/>
            <person name="Sugawara M."/>
            <person name="Nagata Y."/>
            <person name="Tsuda M."/>
            <person name="Minamisawa K."/>
            <person name="Mitsui H."/>
        </authorList>
    </citation>
    <scope>NUCLEOTIDE SEQUENCE</scope>
    <source>
        <strain evidence="11">DSM 21988</strain>
    </source>
</reference>
<evidence type="ECO:0000256" key="8">
    <source>
        <dbReference type="ARBA" id="ARBA00048123"/>
    </source>
</evidence>
<evidence type="ECO:0000256" key="1">
    <source>
        <dbReference type="ARBA" id="ARBA00022801"/>
    </source>
</evidence>
<keyword evidence="1" id="KW-0378">Hydrolase</keyword>
<evidence type="ECO:0000259" key="9">
    <source>
        <dbReference type="Pfam" id="PF06381"/>
    </source>
</evidence>
<dbReference type="NCBIfam" id="TIGR01555">
    <property type="entry name" value="phge_rel_HI1409"/>
    <property type="match status" value="1"/>
</dbReference>
<protein>
    <recommendedName>
        <fullName evidence="7">Anti-CBASS protein Acb1</fullName>
    </recommendedName>
</protein>
<dbReference type="InterPro" id="IPR056175">
    <property type="entry name" value="Acb1-like_C"/>
</dbReference>
<evidence type="ECO:0000256" key="3">
    <source>
        <dbReference type="ARBA" id="ARBA00034240"/>
    </source>
</evidence>
<comment type="similarity">
    <text evidence="6">Belongs to the anti-CBASS protein Acb1 family.</text>
</comment>
<dbReference type="GO" id="GO:0016787">
    <property type="term" value="F:hydrolase activity"/>
    <property type="evidence" value="ECO:0007669"/>
    <property type="project" value="UniProtKB-KW"/>
</dbReference>
<evidence type="ECO:0000256" key="5">
    <source>
        <dbReference type="ARBA" id="ARBA00034283"/>
    </source>
</evidence>
<dbReference type="RefSeq" id="WP_060602775.1">
    <property type="nucleotide sequence ID" value="NZ_BBWQ01000009.1"/>
</dbReference>
<dbReference type="InterPro" id="IPR006445">
    <property type="entry name" value="Phage-assoc_HI1409"/>
</dbReference>
<comment type="catalytic activity">
    <reaction evidence="3">
        <text>3',3',3'-c-tri-AMP + H2O = A[3'-5']pA[3'-5']pAp[3'] + H(+)</text>
        <dbReference type="Rhea" id="RHEA:72859"/>
        <dbReference type="ChEBI" id="CHEBI:15377"/>
        <dbReference type="ChEBI" id="CHEBI:15378"/>
        <dbReference type="ChEBI" id="CHEBI:192523"/>
        <dbReference type="ChEBI" id="CHEBI:192530"/>
    </reaction>
    <physiologicalReaction direction="left-to-right" evidence="3">
        <dbReference type="Rhea" id="RHEA:72860"/>
    </physiologicalReaction>
</comment>
<feature type="domain" description="Anti-CBASS protein Acb1-like C-terminal" evidence="10">
    <location>
        <begin position="454"/>
        <end position="596"/>
    </location>
</feature>
<accession>A0A0P0YWX2</accession>